<evidence type="ECO:0000313" key="3">
    <source>
        <dbReference type="Proteomes" id="UP000199103"/>
    </source>
</evidence>
<protein>
    <submittedName>
        <fullName evidence="2">Uncharacterized protein</fullName>
    </submittedName>
</protein>
<proteinExistence type="predicted"/>
<organism evidence="2 3">
    <name type="scientific">Microlunatus soli</name>
    <dbReference type="NCBI Taxonomy" id="630515"/>
    <lineage>
        <taxon>Bacteria</taxon>
        <taxon>Bacillati</taxon>
        <taxon>Actinomycetota</taxon>
        <taxon>Actinomycetes</taxon>
        <taxon>Propionibacteriales</taxon>
        <taxon>Propionibacteriaceae</taxon>
        <taxon>Microlunatus</taxon>
    </lineage>
</organism>
<dbReference type="AlphaFoldDB" id="A0A1H1SW56"/>
<gene>
    <name evidence="2" type="ORF">SAMN04489812_2156</name>
</gene>
<keyword evidence="1" id="KW-0732">Signal</keyword>
<evidence type="ECO:0000313" key="2">
    <source>
        <dbReference type="EMBL" id="SDS52053.1"/>
    </source>
</evidence>
<name>A0A1H1SW56_9ACTN</name>
<evidence type="ECO:0000256" key="1">
    <source>
        <dbReference type="SAM" id="SignalP"/>
    </source>
</evidence>
<dbReference type="EMBL" id="LT629772">
    <property type="protein sequence ID" value="SDS52053.1"/>
    <property type="molecule type" value="Genomic_DNA"/>
</dbReference>
<reference evidence="2 3" key="1">
    <citation type="submission" date="2016-10" db="EMBL/GenBank/DDBJ databases">
        <authorList>
            <person name="de Groot N.N."/>
        </authorList>
    </citation>
    <scope>NUCLEOTIDE SEQUENCE [LARGE SCALE GENOMIC DNA]</scope>
    <source>
        <strain evidence="2 3">DSM 21800</strain>
    </source>
</reference>
<keyword evidence="3" id="KW-1185">Reference proteome</keyword>
<dbReference type="Proteomes" id="UP000199103">
    <property type="component" value="Chromosome I"/>
</dbReference>
<dbReference type="RefSeq" id="WP_091524227.1">
    <property type="nucleotide sequence ID" value="NZ_LT629772.1"/>
</dbReference>
<accession>A0A1H1SW56</accession>
<feature type="signal peptide" evidence="1">
    <location>
        <begin position="1"/>
        <end position="20"/>
    </location>
</feature>
<sequence>MMTKKASAALLALTAGAVLAAGSPAVAHADDPTMPGSAVEASTLGSLTETSRITWHWKTRADFVLAIRDTEADGVHATGRVQTRSPSGAITSYSWHRAVGAGDSYTDHTYAANSSGVRALRVQSCRVGRARPTVCGYSQWELNPFY</sequence>
<feature type="chain" id="PRO_5039208909" evidence="1">
    <location>
        <begin position="21"/>
        <end position="146"/>
    </location>
</feature>